<dbReference type="Proteomes" id="UP000037460">
    <property type="component" value="Unassembled WGS sequence"/>
</dbReference>
<dbReference type="InterPro" id="IPR029063">
    <property type="entry name" value="SAM-dependent_MTases_sf"/>
</dbReference>
<dbReference type="PANTHER" id="PTHR44843:SF14">
    <property type="entry name" value="METHYLTRANSFERASE TYPE 11 DOMAIN-CONTAINING PROTEIN"/>
    <property type="match status" value="1"/>
</dbReference>
<dbReference type="OrthoDB" id="10006218at2759"/>
<evidence type="ECO:0000259" key="1">
    <source>
        <dbReference type="Pfam" id="PF25276"/>
    </source>
</evidence>
<dbReference type="InterPro" id="IPR057192">
    <property type="entry name" value="DUF7870"/>
</dbReference>
<dbReference type="Gene3D" id="3.40.50.150">
    <property type="entry name" value="Vaccinia Virus protein VP39"/>
    <property type="match status" value="1"/>
</dbReference>
<protein>
    <recommendedName>
        <fullName evidence="1">DUF7870 domain-containing protein</fullName>
    </recommendedName>
</protein>
<sequence length="133" mass="15584">MYKQLKNVTFIQAAISTFDGDCFFSQASDRASSMTKERKRKGDVGIHCVDLLKFLQHHVKPQDLVVLKMDIERAEFDIVSELLAYPAAARLIDEMMIECHHKETYEQGPHEYKECVDMFRRLQAAGIWMHEWF</sequence>
<feature type="domain" description="DUF7870" evidence="1">
    <location>
        <begin position="43"/>
        <end position="133"/>
    </location>
</feature>
<name>A0A0M0JS82_9EUKA</name>
<comment type="caution">
    <text evidence="2">The sequence shown here is derived from an EMBL/GenBank/DDBJ whole genome shotgun (WGS) entry which is preliminary data.</text>
</comment>
<gene>
    <name evidence="2" type="ORF">Ctob_007969</name>
</gene>
<dbReference type="AlphaFoldDB" id="A0A0M0JS82"/>
<organism evidence="2 3">
    <name type="scientific">Chrysochromulina tobinii</name>
    <dbReference type="NCBI Taxonomy" id="1460289"/>
    <lineage>
        <taxon>Eukaryota</taxon>
        <taxon>Haptista</taxon>
        <taxon>Haptophyta</taxon>
        <taxon>Prymnesiophyceae</taxon>
        <taxon>Prymnesiales</taxon>
        <taxon>Chrysochromulinaceae</taxon>
        <taxon>Chrysochromulina</taxon>
    </lineage>
</organism>
<dbReference type="PANTHER" id="PTHR44843">
    <property type="entry name" value="METHYLTRANSFERASE"/>
    <property type="match status" value="1"/>
</dbReference>
<evidence type="ECO:0000313" key="3">
    <source>
        <dbReference type="Proteomes" id="UP000037460"/>
    </source>
</evidence>
<accession>A0A0M0JS82</accession>
<dbReference type="Pfam" id="PF25276">
    <property type="entry name" value="DUF7870"/>
    <property type="match status" value="1"/>
</dbReference>
<dbReference type="EMBL" id="JWZX01002452">
    <property type="protein sequence ID" value="KOO29172.1"/>
    <property type="molecule type" value="Genomic_DNA"/>
</dbReference>
<reference evidence="3" key="1">
    <citation type="journal article" date="2015" name="PLoS Genet.">
        <title>Genome Sequence and Transcriptome Analyses of Chrysochromulina tobin: Metabolic Tools for Enhanced Algal Fitness in the Prominent Order Prymnesiales (Haptophyceae).</title>
        <authorList>
            <person name="Hovde B.T."/>
            <person name="Deodato C.R."/>
            <person name="Hunsperger H.M."/>
            <person name="Ryken S.A."/>
            <person name="Yost W."/>
            <person name="Jha R.K."/>
            <person name="Patterson J."/>
            <person name="Monnat R.J. Jr."/>
            <person name="Barlow S.B."/>
            <person name="Starkenburg S.R."/>
            <person name="Cattolico R.A."/>
        </authorList>
    </citation>
    <scope>NUCLEOTIDE SEQUENCE</scope>
    <source>
        <strain evidence="3">CCMP291</strain>
    </source>
</reference>
<evidence type="ECO:0000313" key="2">
    <source>
        <dbReference type="EMBL" id="KOO29172.1"/>
    </source>
</evidence>
<keyword evidence="3" id="KW-1185">Reference proteome</keyword>
<dbReference type="SUPFAM" id="SSF53335">
    <property type="entry name" value="S-adenosyl-L-methionine-dependent methyltransferases"/>
    <property type="match status" value="1"/>
</dbReference>
<proteinExistence type="predicted"/>